<organism evidence="2 3">
    <name type="scientific">Spinactinospora alkalitolerans</name>
    <dbReference type="NCBI Taxonomy" id="687207"/>
    <lineage>
        <taxon>Bacteria</taxon>
        <taxon>Bacillati</taxon>
        <taxon>Actinomycetota</taxon>
        <taxon>Actinomycetes</taxon>
        <taxon>Streptosporangiales</taxon>
        <taxon>Nocardiopsidaceae</taxon>
        <taxon>Spinactinospora</taxon>
    </lineage>
</organism>
<evidence type="ECO:0000313" key="3">
    <source>
        <dbReference type="Proteomes" id="UP000589036"/>
    </source>
</evidence>
<name>A0A852U5J5_9ACTN</name>
<keyword evidence="1" id="KW-1133">Transmembrane helix</keyword>
<dbReference type="EMBL" id="JACCCC010000001">
    <property type="protein sequence ID" value="NYE49180.1"/>
    <property type="molecule type" value="Genomic_DNA"/>
</dbReference>
<accession>A0A852U5J5</accession>
<keyword evidence="1" id="KW-0812">Transmembrane</keyword>
<feature type="transmembrane region" description="Helical" evidence="1">
    <location>
        <begin position="110"/>
        <end position="130"/>
    </location>
</feature>
<proteinExistence type="predicted"/>
<feature type="transmembrane region" description="Helical" evidence="1">
    <location>
        <begin position="85"/>
        <end position="104"/>
    </location>
</feature>
<feature type="transmembrane region" description="Helical" evidence="1">
    <location>
        <begin position="52"/>
        <end position="73"/>
    </location>
</feature>
<evidence type="ECO:0000256" key="1">
    <source>
        <dbReference type="SAM" id="Phobius"/>
    </source>
</evidence>
<protein>
    <submittedName>
        <fullName evidence="2">Uncharacterized protein</fullName>
    </submittedName>
</protein>
<evidence type="ECO:0000313" key="2">
    <source>
        <dbReference type="EMBL" id="NYE49180.1"/>
    </source>
</evidence>
<gene>
    <name evidence="2" type="ORF">HDA32_004300</name>
</gene>
<dbReference type="AlphaFoldDB" id="A0A852U5J5"/>
<keyword evidence="3" id="KW-1185">Reference proteome</keyword>
<keyword evidence="1" id="KW-0472">Membrane</keyword>
<comment type="caution">
    <text evidence="2">The sequence shown here is derived from an EMBL/GenBank/DDBJ whole genome shotgun (WGS) entry which is preliminary data.</text>
</comment>
<sequence>MRDAGWAAAVVLGGWLAVMVGYALSGAVAVALWPRPSDDPADPAEPSMVTDVVGAVLLLGIVAAVTWLGARLVTERTSLAPRSRAVVAAAGPLIGVAMTLALFLMGGGLLWAALAHAAAAALGAAAGGYIGTRG</sequence>
<dbReference type="RefSeq" id="WP_179644891.1">
    <property type="nucleotide sequence ID" value="NZ_BAAAYY010000031.1"/>
</dbReference>
<dbReference type="Proteomes" id="UP000589036">
    <property type="component" value="Unassembled WGS sequence"/>
</dbReference>
<reference evidence="2 3" key="1">
    <citation type="submission" date="2020-07" db="EMBL/GenBank/DDBJ databases">
        <title>Sequencing the genomes of 1000 actinobacteria strains.</title>
        <authorList>
            <person name="Klenk H.-P."/>
        </authorList>
    </citation>
    <scope>NUCLEOTIDE SEQUENCE [LARGE SCALE GENOMIC DNA]</scope>
    <source>
        <strain evidence="2 3">CXB654</strain>
    </source>
</reference>
<feature type="transmembrane region" description="Helical" evidence="1">
    <location>
        <begin position="7"/>
        <end position="32"/>
    </location>
</feature>